<dbReference type="EMBL" id="ABEU02000004">
    <property type="protein sequence ID" value="PNR55990.1"/>
    <property type="molecule type" value="Genomic_DNA"/>
</dbReference>
<feature type="compositionally biased region" description="Polar residues" evidence="1">
    <location>
        <begin position="58"/>
        <end position="76"/>
    </location>
</feature>
<evidence type="ECO:0000313" key="4">
    <source>
        <dbReference type="Proteomes" id="UP000006727"/>
    </source>
</evidence>
<protein>
    <submittedName>
        <fullName evidence="2 3">Uncharacterized protein</fullName>
    </submittedName>
</protein>
<organism evidence="2">
    <name type="scientific">Physcomitrium patens</name>
    <name type="common">Spreading-leaved earth moss</name>
    <name type="synonym">Physcomitrella patens</name>
    <dbReference type="NCBI Taxonomy" id="3218"/>
    <lineage>
        <taxon>Eukaryota</taxon>
        <taxon>Viridiplantae</taxon>
        <taxon>Streptophyta</taxon>
        <taxon>Embryophyta</taxon>
        <taxon>Bryophyta</taxon>
        <taxon>Bryophytina</taxon>
        <taxon>Bryopsida</taxon>
        <taxon>Funariidae</taxon>
        <taxon>Funariales</taxon>
        <taxon>Funariaceae</taxon>
        <taxon>Physcomitrium</taxon>
    </lineage>
</organism>
<dbReference type="AlphaFoldDB" id="A0A2K1KQD9"/>
<dbReference type="InParanoid" id="A0A2K1KQD9"/>
<evidence type="ECO:0000313" key="2">
    <source>
        <dbReference type="EMBL" id="PNR55990.1"/>
    </source>
</evidence>
<name>A0A2K1KQD9_PHYPA</name>
<keyword evidence="4" id="KW-1185">Reference proteome</keyword>
<proteinExistence type="predicted"/>
<dbReference type="Proteomes" id="UP000006727">
    <property type="component" value="Chromosome 4"/>
</dbReference>
<dbReference type="Gramene" id="Pp3c4_28870V3.1">
    <property type="protein sequence ID" value="Pp3c4_28870V3.1"/>
    <property type="gene ID" value="Pp3c4_28870"/>
</dbReference>
<accession>A0A2K1KQD9</accession>
<evidence type="ECO:0000256" key="1">
    <source>
        <dbReference type="SAM" id="MobiDB-lite"/>
    </source>
</evidence>
<reference evidence="3" key="3">
    <citation type="submission" date="2020-12" db="UniProtKB">
        <authorList>
            <consortium name="EnsemblPlants"/>
        </authorList>
    </citation>
    <scope>IDENTIFICATION</scope>
</reference>
<reference evidence="2 4" key="1">
    <citation type="journal article" date="2008" name="Science">
        <title>The Physcomitrella genome reveals evolutionary insights into the conquest of land by plants.</title>
        <authorList>
            <person name="Rensing S."/>
            <person name="Lang D."/>
            <person name="Zimmer A."/>
            <person name="Terry A."/>
            <person name="Salamov A."/>
            <person name="Shapiro H."/>
            <person name="Nishiyama T."/>
            <person name="Perroud P.-F."/>
            <person name="Lindquist E."/>
            <person name="Kamisugi Y."/>
            <person name="Tanahashi T."/>
            <person name="Sakakibara K."/>
            <person name="Fujita T."/>
            <person name="Oishi K."/>
            <person name="Shin-I T."/>
            <person name="Kuroki Y."/>
            <person name="Toyoda A."/>
            <person name="Suzuki Y."/>
            <person name="Hashimoto A."/>
            <person name="Yamaguchi K."/>
            <person name="Sugano A."/>
            <person name="Kohara Y."/>
            <person name="Fujiyama A."/>
            <person name="Anterola A."/>
            <person name="Aoki S."/>
            <person name="Ashton N."/>
            <person name="Barbazuk W.B."/>
            <person name="Barker E."/>
            <person name="Bennetzen J."/>
            <person name="Bezanilla M."/>
            <person name="Blankenship R."/>
            <person name="Cho S.H."/>
            <person name="Dutcher S."/>
            <person name="Estelle M."/>
            <person name="Fawcett J.A."/>
            <person name="Gundlach H."/>
            <person name="Hanada K."/>
            <person name="Heyl A."/>
            <person name="Hicks K.A."/>
            <person name="Hugh J."/>
            <person name="Lohr M."/>
            <person name="Mayer K."/>
            <person name="Melkozernov A."/>
            <person name="Murata T."/>
            <person name="Nelson D."/>
            <person name="Pils B."/>
            <person name="Prigge M."/>
            <person name="Reiss B."/>
            <person name="Renner T."/>
            <person name="Rombauts S."/>
            <person name="Rushton P."/>
            <person name="Sanderfoot A."/>
            <person name="Schween G."/>
            <person name="Shiu S.-H."/>
            <person name="Stueber K."/>
            <person name="Theodoulou F.L."/>
            <person name="Tu H."/>
            <person name="Van de Peer Y."/>
            <person name="Verrier P.J."/>
            <person name="Waters E."/>
            <person name="Wood A."/>
            <person name="Yang L."/>
            <person name="Cove D."/>
            <person name="Cuming A."/>
            <person name="Hasebe M."/>
            <person name="Lucas S."/>
            <person name="Mishler D.B."/>
            <person name="Reski R."/>
            <person name="Grigoriev I."/>
            <person name="Quatrano R.S."/>
            <person name="Boore J.L."/>
        </authorList>
    </citation>
    <scope>NUCLEOTIDE SEQUENCE [LARGE SCALE GENOMIC DNA]</scope>
    <source>
        <strain evidence="3 4">cv. Gransden 2004</strain>
    </source>
</reference>
<dbReference type="EnsemblPlants" id="Pp3c4_28870V3.1">
    <property type="protein sequence ID" value="Pp3c4_28870V3.1"/>
    <property type="gene ID" value="Pp3c4_28870"/>
</dbReference>
<gene>
    <name evidence="2" type="ORF">PHYPA_006887</name>
</gene>
<sequence length="76" mass="8665">MAVFRQEREVLLLSFINHCFGSRKSNKLPALFAISQQYCEQEALLCTHRKRMDHPTRTFHSSVSSPLTAIGKNSSL</sequence>
<reference evidence="2 4" key="2">
    <citation type="journal article" date="2018" name="Plant J.">
        <title>The Physcomitrella patens chromosome-scale assembly reveals moss genome structure and evolution.</title>
        <authorList>
            <person name="Lang D."/>
            <person name="Ullrich K.K."/>
            <person name="Murat F."/>
            <person name="Fuchs J."/>
            <person name="Jenkins J."/>
            <person name="Haas F.B."/>
            <person name="Piednoel M."/>
            <person name="Gundlach H."/>
            <person name="Van Bel M."/>
            <person name="Meyberg R."/>
            <person name="Vives C."/>
            <person name="Morata J."/>
            <person name="Symeonidi A."/>
            <person name="Hiss M."/>
            <person name="Muchero W."/>
            <person name="Kamisugi Y."/>
            <person name="Saleh O."/>
            <person name="Blanc G."/>
            <person name="Decker E.L."/>
            <person name="van Gessel N."/>
            <person name="Grimwood J."/>
            <person name="Hayes R.D."/>
            <person name="Graham S.W."/>
            <person name="Gunter L.E."/>
            <person name="McDaniel S.F."/>
            <person name="Hoernstein S.N.W."/>
            <person name="Larsson A."/>
            <person name="Li F.W."/>
            <person name="Perroud P.F."/>
            <person name="Phillips J."/>
            <person name="Ranjan P."/>
            <person name="Rokshar D.S."/>
            <person name="Rothfels C.J."/>
            <person name="Schneider L."/>
            <person name="Shu S."/>
            <person name="Stevenson D.W."/>
            <person name="Thummler F."/>
            <person name="Tillich M."/>
            <person name="Villarreal Aguilar J.C."/>
            <person name="Widiez T."/>
            <person name="Wong G.K."/>
            <person name="Wymore A."/>
            <person name="Zhang Y."/>
            <person name="Zimmer A.D."/>
            <person name="Quatrano R.S."/>
            <person name="Mayer K.F.X."/>
            <person name="Goodstein D."/>
            <person name="Casacuberta J.M."/>
            <person name="Vandepoele K."/>
            <person name="Reski R."/>
            <person name="Cuming A.C."/>
            <person name="Tuskan G.A."/>
            <person name="Maumus F."/>
            <person name="Salse J."/>
            <person name="Schmutz J."/>
            <person name="Rensing S.A."/>
        </authorList>
    </citation>
    <scope>NUCLEOTIDE SEQUENCE [LARGE SCALE GENOMIC DNA]</scope>
    <source>
        <strain evidence="3 4">cv. Gransden 2004</strain>
    </source>
</reference>
<feature type="region of interest" description="Disordered" evidence="1">
    <location>
        <begin position="57"/>
        <end position="76"/>
    </location>
</feature>
<evidence type="ECO:0000313" key="3">
    <source>
        <dbReference type="EnsemblPlants" id="Pp3c4_28870V3.1"/>
    </source>
</evidence>